<evidence type="ECO:0000313" key="6">
    <source>
        <dbReference type="Proteomes" id="UP000015105"/>
    </source>
</evidence>
<dbReference type="InterPro" id="IPR035926">
    <property type="entry name" value="NusB-like_sf"/>
</dbReference>
<evidence type="ECO:0000259" key="4">
    <source>
        <dbReference type="Pfam" id="PF22458"/>
    </source>
</evidence>
<dbReference type="FunFam" id="1.10.940.10:FF:000005">
    <property type="entry name" value="Ribosomal RNA small subunit methyltransferase B"/>
    <property type="match status" value="1"/>
</dbReference>
<reference evidence="5" key="5">
    <citation type="journal article" date="2021" name="G3 (Bethesda)">
        <title>Aegilops tauschii genome assembly Aet v5.0 features greater sequence contiguity and improved annotation.</title>
        <authorList>
            <person name="Wang L."/>
            <person name="Zhu T."/>
            <person name="Rodriguez J.C."/>
            <person name="Deal K.R."/>
            <person name="Dubcovsky J."/>
            <person name="McGuire P.E."/>
            <person name="Lux T."/>
            <person name="Spannagl M."/>
            <person name="Mayer K.F.X."/>
            <person name="Baldrich P."/>
            <person name="Meyers B.C."/>
            <person name="Huo N."/>
            <person name="Gu Y.Q."/>
            <person name="Zhou H."/>
            <person name="Devos K.M."/>
            <person name="Bennetzen J.L."/>
            <person name="Unver T."/>
            <person name="Budak H."/>
            <person name="Gulick P.J."/>
            <person name="Galiba G."/>
            <person name="Kalapos B."/>
            <person name="Nelson D.R."/>
            <person name="Li P."/>
            <person name="You F.M."/>
            <person name="Luo M.C."/>
            <person name="Dvorak J."/>
        </authorList>
    </citation>
    <scope>NUCLEOTIDE SEQUENCE [LARGE SCALE GENOMIC DNA]</scope>
    <source>
        <strain evidence="5">cv. AL8/78</strain>
    </source>
</reference>
<dbReference type="Pfam" id="PF01029">
    <property type="entry name" value="NusB"/>
    <property type="match status" value="1"/>
</dbReference>
<feature type="region of interest" description="Disordered" evidence="2">
    <location>
        <begin position="52"/>
        <end position="111"/>
    </location>
</feature>
<evidence type="ECO:0000313" key="5">
    <source>
        <dbReference type="EnsemblPlants" id="AET5Gv20596100.2"/>
    </source>
</evidence>
<dbReference type="Proteomes" id="UP000015105">
    <property type="component" value="Chromosome 5D"/>
</dbReference>
<dbReference type="InterPro" id="IPR006027">
    <property type="entry name" value="NusB_RsmB_TIM44"/>
</dbReference>
<dbReference type="FunFam" id="3.30.70.1170:FF:000003">
    <property type="entry name" value="16S rRNA (Cytosine(967)-C(5))-methyltransferase RsmB"/>
    <property type="match status" value="1"/>
</dbReference>
<dbReference type="GO" id="GO:0006355">
    <property type="term" value="P:regulation of DNA-templated transcription"/>
    <property type="evidence" value="ECO:0007669"/>
    <property type="project" value="InterPro"/>
</dbReference>
<dbReference type="InterPro" id="IPR054728">
    <property type="entry name" value="RsmB-like_ferredoxin"/>
</dbReference>
<feature type="domain" description="Ribosomal RNA small subunit methyltransferase B-like ferredoxin-like" evidence="4">
    <location>
        <begin position="268"/>
        <end position="333"/>
    </location>
</feature>
<reference evidence="5" key="3">
    <citation type="journal article" date="2017" name="Nature">
        <title>Genome sequence of the progenitor of the wheat D genome Aegilops tauschii.</title>
        <authorList>
            <person name="Luo M.C."/>
            <person name="Gu Y.Q."/>
            <person name="Puiu D."/>
            <person name="Wang H."/>
            <person name="Twardziok S.O."/>
            <person name="Deal K.R."/>
            <person name="Huo N."/>
            <person name="Zhu T."/>
            <person name="Wang L."/>
            <person name="Wang Y."/>
            <person name="McGuire P.E."/>
            <person name="Liu S."/>
            <person name="Long H."/>
            <person name="Ramasamy R.K."/>
            <person name="Rodriguez J.C."/>
            <person name="Van S.L."/>
            <person name="Yuan L."/>
            <person name="Wang Z."/>
            <person name="Xia Z."/>
            <person name="Xiao L."/>
            <person name="Anderson O.D."/>
            <person name="Ouyang S."/>
            <person name="Liang Y."/>
            <person name="Zimin A.V."/>
            <person name="Pertea G."/>
            <person name="Qi P."/>
            <person name="Bennetzen J.L."/>
            <person name="Dai X."/>
            <person name="Dawson M.W."/>
            <person name="Muller H.G."/>
            <person name="Kugler K."/>
            <person name="Rivarola-Duarte L."/>
            <person name="Spannagl M."/>
            <person name="Mayer K.F.X."/>
            <person name="Lu F.H."/>
            <person name="Bevan M.W."/>
            <person name="Leroy P."/>
            <person name="Li P."/>
            <person name="You F.M."/>
            <person name="Sun Q."/>
            <person name="Liu Z."/>
            <person name="Lyons E."/>
            <person name="Wicker T."/>
            <person name="Salzberg S.L."/>
            <person name="Devos K.M."/>
            <person name="Dvorak J."/>
        </authorList>
    </citation>
    <scope>NUCLEOTIDE SEQUENCE [LARGE SCALE GENOMIC DNA]</scope>
    <source>
        <strain evidence="5">cv. AL8/78</strain>
    </source>
</reference>
<reference evidence="6" key="2">
    <citation type="journal article" date="2017" name="Nat. Plants">
        <title>The Aegilops tauschii genome reveals multiple impacts of transposons.</title>
        <authorList>
            <person name="Zhao G."/>
            <person name="Zou C."/>
            <person name="Li K."/>
            <person name="Wang K."/>
            <person name="Li T."/>
            <person name="Gao L."/>
            <person name="Zhang X."/>
            <person name="Wang H."/>
            <person name="Yang Z."/>
            <person name="Liu X."/>
            <person name="Jiang W."/>
            <person name="Mao L."/>
            <person name="Kong X."/>
            <person name="Jiao Y."/>
            <person name="Jia J."/>
        </authorList>
    </citation>
    <scope>NUCLEOTIDE SEQUENCE [LARGE SCALE GENOMIC DNA]</scope>
    <source>
        <strain evidence="6">cv. AL8/78</strain>
    </source>
</reference>
<dbReference type="GO" id="GO:0003723">
    <property type="term" value="F:RNA binding"/>
    <property type="evidence" value="ECO:0007669"/>
    <property type="project" value="UniProtKB-KW"/>
</dbReference>
<accession>A0A453L221</accession>
<reference evidence="5" key="4">
    <citation type="submission" date="2019-03" db="UniProtKB">
        <authorList>
            <consortium name="EnsemblPlants"/>
        </authorList>
    </citation>
    <scope>IDENTIFICATION</scope>
</reference>
<dbReference type="SUPFAM" id="SSF48013">
    <property type="entry name" value="NusB-like"/>
    <property type="match status" value="1"/>
</dbReference>
<reference evidence="6" key="1">
    <citation type="journal article" date="2014" name="Science">
        <title>Ancient hybridizations among the ancestral genomes of bread wheat.</title>
        <authorList>
            <consortium name="International Wheat Genome Sequencing Consortium,"/>
            <person name="Marcussen T."/>
            <person name="Sandve S.R."/>
            <person name="Heier L."/>
            <person name="Spannagl M."/>
            <person name="Pfeifer M."/>
            <person name="Jakobsen K.S."/>
            <person name="Wulff B.B."/>
            <person name="Steuernagel B."/>
            <person name="Mayer K.F."/>
            <person name="Olsen O.A."/>
        </authorList>
    </citation>
    <scope>NUCLEOTIDE SEQUENCE [LARGE SCALE GENOMIC DNA]</scope>
    <source>
        <strain evidence="6">cv. AL8/78</strain>
    </source>
</reference>
<feature type="compositionally biased region" description="Basic and acidic residues" evidence="2">
    <location>
        <begin position="84"/>
        <end position="94"/>
    </location>
</feature>
<sequence length="338" mass="38298">IILFRRLRFLLVSLSPLPPLQNPSRMEAKALPLSHFRARAGSPLLLSAEASSAARKGSGAPGRSRASRYDAGAPPSRAGRGGVWKRDDPEDSPRRTGMTGVPKLNPKFSTKRAGTSKVPIINFEVSHHRAAVRLLRADKGKAFVDLLNEKANDSGENEMGYVERTLGFSTRHLDDRDIRLVTVIVAGTVRWKRYIDYLIMSLCSEEKVFSNMEPLLLQILRIGFFEILKLNVPAYAVVDENVRLAKVALRPGAGNMVNAILRKLLLLKWMVRRWIRFLGKEEALKLMNWNNSDPYFSLRVNTTNGYTRDDLVNRLEDLQVHYEKSIMDEFVRIREGMQ</sequence>
<dbReference type="PRINTS" id="PR02009">
    <property type="entry name" value="RCMTFMUVIRPL"/>
</dbReference>
<evidence type="ECO:0000256" key="1">
    <source>
        <dbReference type="ARBA" id="ARBA00022884"/>
    </source>
</evidence>
<keyword evidence="6" id="KW-1185">Reference proteome</keyword>
<feature type="domain" description="NusB/RsmB/TIM44" evidence="3">
    <location>
        <begin position="152"/>
        <end position="264"/>
    </location>
</feature>
<dbReference type="EnsemblPlants" id="AET5Gv20596100.2">
    <property type="protein sequence ID" value="AET5Gv20596100.2"/>
    <property type="gene ID" value="AET5Gv20596100"/>
</dbReference>
<dbReference type="InterPro" id="IPR023268">
    <property type="entry name" value="RCMT_RsmB-rel_pln"/>
</dbReference>
<dbReference type="Gene3D" id="3.30.70.1170">
    <property type="entry name" value="Sun protein, domain 3"/>
    <property type="match status" value="1"/>
</dbReference>
<evidence type="ECO:0000259" key="3">
    <source>
        <dbReference type="Pfam" id="PF01029"/>
    </source>
</evidence>
<name>A0A453L221_AEGTS</name>
<dbReference type="AlphaFoldDB" id="A0A453L221"/>
<dbReference type="Pfam" id="PF22458">
    <property type="entry name" value="RsmF-B_ferredox"/>
    <property type="match status" value="1"/>
</dbReference>
<keyword evidence="1" id="KW-0694">RNA-binding</keyword>
<protein>
    <submittedName>
        <fullName evidence="5">Uncharacterized protein</fullName>
    </submittedName>
</protein>
<evidence type="ECO:0000256" key="2">
    <source>
        <dbReference type="SAM" id="MobiDB-lite"/>
    </source>
</evidence>
<dbReference type="Gramene" id="AET5Gv20596100.2">
    <property type="protein sequence ID" value="AET5Gv20596100.2"/>
    <property type="gene ID" value="AET5Gv20596100"/>
</dbReference>
<organism evidence="5 6">
    <name type="scientific">Aegilops tauschii subsp. strangulata</name>
    <name type="common">Goatgrass</name>
    <dbReference type="NCBI Taxonomy" id="200361"/>
    <lineage>
        <taxon>Eukaryota</taxon>
        <taxon>Viridiplantae</taxon>
        <taxon>Streptophyta</taxon>
        <taxon>Embryophyta</taxon>
        <taxon>Tracheophyta</taxon>
        <taxon>Spermatophyta</taxon>
        <taxon>Magnoliopsida</taxon>
        <taxon>Liliopsida</taxon>
        <taxon>Poales</taxon>
        <taxon>Poaceae</taxon>
        <taxon>BOP clade</taxon>
        <taxon>Pooideae</taxon>
        <taxon>Triticodae</taxon>
        <taxon>Triticeae</taxon>
        <taxon>Triticinae</taxon>
        <taxon>Aegilops</taxon>
    </lineage>
</organism>
<dbReference type="Gene3D" id="1.10.940.10">
    <property type="entry name" value="NusB-like"/>
    <property type="match status" value="1"/>
</dbReference>
<proteinExistence type="predicted"/>